<feature type="chain" id="PRO_5046633954" description="TonB C-terminal domain-containing protein" evidence="1">
    <location>
        <begin position="22"/>
        <end position="287"/>
    </location>
</feature>
<feature type="signal peptide" evidence="1">
    <location>
        <begin position="1"/>
        <end position="21"/>
    </location>
</feature>
<sequence length="287" mass="31715">MVRSVLITACLLAAPVTSVWAQAPEQVATIDAAIAEADRQADRRRWNNAEEALRSAQATYQALGGEYPLIEARIETAWSDHYRDRERWEDAVAHAMLAFELTQEGGGDAEAVGNAAYDLGYVAYRNGSNLAAEQAFEIAVEQYRTALPVDSSRRWRANGWLELARSAIILYRGDVNEDAQQLNNYRFLNMTAVPDLDLAGWLPLDGWAERMSIGIPFTAHANEIDGFVVLRLQFREDGRPTHLEIMSSYPGDVFDDSVLTGVGNGRADMSVAVPGTTYAVIVTFVQE</sequence>
<name>A0ABV6ZUJ7_9PROT</name>
<dbReference type="PROSITE" id="PS52015">
    <property type="entry name" value="TONB_CTD"/>
    <property type="match status" value="1"/>
</dbReference>
<protein>
    <recommendedName>
        <fullName evidence="2">TonB C-terminal domain-containing protein</fullName>
    </recommendedName>
</protein>
<dbReference type="RefSeq" id="WP_343163949.1">
    <property type="nucleotide sequence ID" value="NZ_JBHRSV010000001.1"/>
</dbReference>
<organism evidence="3 4">
    <name type="scientific">Hyphobacterium vulgare</name>
    <dbReference type="NCBI Taxonomy" id="1736751"/>
    <lineage>
        <taxon>Bacteria</taxon>
        <taxon>Pseudomonadati</taxon>
        <taxon>Pseudomonadota</taxon>
        <taxon>Alphaproteobacteria</taxon>
        <taxon>Maricaulales</taxon>
        <taxon>Maricaulaceae</taxon>
        <taxon>Hyphobacterium</taxon>
    </lineage>
</organism>
<keyword evidence="1" id="KW-0732">Signal</keyword>
<feature type="domain" description="TonB C-terminal" evidence="2">
    <location>
        <begin position="200"/>
        <end position="287"/>
    </location>
</feature>
<evidence type="ECO:0000259" key="2">
    <source>
        <dbReference type="PROSITE" id="PS52015"/>
    </source>
</evidence>
<evidence type="ECO:0000313" key="3">
    <source>
        <dbReference type="EMBL" id="MFC2925068.1"/>
    </source>
</evidence>
<keyword evidence="4" id="KW-1185">Reference proteome</keyword>
<evidence type="ECO:0000313" key="4">
    <source>
        <dbReference type="Proteomes" id="UP001595379"/>
    </source>
</evidence>
<comment type="caution">
    <text evidence="3">The sequence shown here is derived from an EMBL/GenBank/DDBJ whole genome shotgun (WGS) entry which is preliminary data.</text>
</comment>
<gene>
    <name evidence="3" type="ORF">ACFOOR_03005</name>
</gene>
<accession>A0ABV6ZUJ7</accession>
<dbReference type="InterPro" id="IPR011990">
    <property type="entry name" value="TPR-like_helical_dom_sf"/>
</dbReference>
<dbReference type="Gene3D" id="1.25.40.10">
    <property type="entry name" value="Tetratricopeptide repeat domain"/>
    <property type="match status" value="1"/>
</dbReference>
<proteinExistence type="predicted"/>
<dbReference type="InterPro" id="IPR037682">
    <property type="entry name" value="TonB_C"/>
</dbReference>
<dbReference type="Gene3D" id="3.30.2420.10">
    <property type="entry name" value="TonB"/>
    <property type="match status" value="1"/>
</dbReference>
<dbReference type="EMBL" id="JBHRSV010000001">
    <property type="protein sequence ID" value="MFC2925068.1"/>
    <property type="molecule type" value="Genomic_DNA"/>
</dbReference>
<dbReference type="Proteomes" id="UP001595379">
    <property type="component" value="Unassembled WGS sequence"/>
</dbReference>
<evidence type="ECO:0000256" key="1">
    <source>
        <dbReference type="SAM" id="SignalP"/>
    </source>
</evidence>
<reference evidence="4" key="1">
    <citation type="journal article" date="2019" name="Int. J. Syst. Evol. Microbiol.">
        <title>The Global Catalogue of Microorganisms (GCM) 10K type strain sequencing project: providing services to taxonomists for standard genome sequencing and annotation.</title>
        <authorList>
            <consortium name="The Broad Institute Genomics Platform"/>
            <consortium name="The Broad Institute Genome Sequencing Center for Infectious Disease"/>
            <person name="Wu L."/>
            <person name="Ma J."/>
        </authorList>
    </citation>
    <scope>NUCLEOTIDE SEQUENCE [LARGE SCALE GENOMIC DNA]</scope>
    <source>
        <strain evidence="4">KCTC 52487</strain>
    </source>
</reference>
<dbReference type="SUPFAM" id="SSF74653">
    <property type="entry name" value="TolA/TonB C-terminal domain"/>
    <property type="match status" value="1"/>
</dbReference>